<dbReference type="InterPro" id="IPR008972">
    <property type="entry name" value="Cupredoxin"/>
</dbReference>
<comment type="subcellular location">
    <subcellularLocation>
        <location evidence="1">Cell membrane</location>
        <topology evidence="1">Lipid-anchor</topology>
        <topology evidence="1">GPI-anchor</topology>
    </subcellularLocation>
</comment>
<evidence type="ECO:0000256" key="4">
    <source>
        <dbReference type="ARBA" id="ARBA00022729"/>
    </source>
</evidence>
<keyword evidence="5" id="KW-0472">Membrane</keyword>
<comment type="similarity">
    <text evidence="9">Belongs to the early nodulin-like (ENODL) family.</text>
</comment>
<evidence type="ECO:0000256" key="2">
    <source>
        <dbReference type="ARBA" id="ARBA00022475"/>
    </source>
</evidence>
<keyword evidence="3" id="KW-0336">GPI-anchor</keyword>
<dbReference type="GO" id="GO:0098552">
    <property type="term" value="C:side of membrane"/>
    <property type="evidence" value="ECO:0007669"/>
    <property type="project" value="UniProtKB-KW"/>
</dbReference>
<feature type="chain" id="PRO_5043040925" description="Phytocyanin domain-containing protein" evidence="10">
    <location>
        <begin position="24"/>
        <end position="218"/>
    </location>
</feature>
<evidence type="ECO:0000256" key="7">
    <source>
        <dbReference type="ARBA" id="ARBA00023180"/>
    </source>
</evidence>
<keyword evidence="2" id="KW-1003">Cell membrane</keyword>
<evidence type="ECO:0000313" key="12">
    <source>
        <dbReference type="EMBL" id="KAK6774580.1"/>
    </source>
</evidence>
<evidence type="ECO:0000256" key="6">
    <source>
        <dbReference type="ARBA" id="ARBA00023157"/>
    </source>
</evidence>
<reference evidence="12 13" key="1">
    <citation type="submission" date="2024-02" db="EMBL/GenBank/DDBJ databases">
        <title>de novo genome assembly of Solanum bulbocastanum strain 11H21.</title>
        <authorList>
            <person name="Hosaka A.J."/>
        </authorList>
    </citation>
    <scope>NUCLEOTIDE SEQUENCE [LARGE SCALE GENOMIC DNA]</scope>
    <source>
        <tissue evidence="12">Young leaves</tissue>
    </source>
</reference>
<dbReference type="GO" id="GO:0009055">
    <property type="term" value="F:electron transfer activity"/>
    <property type="evidence" value="ECO:0007669"/>
    <property type="project" value="InterPro"/>
</dbReference>
<evidence type="ECO:0000256" key="9">
    <source>
        <dbReference type="ARBA" id="ARBA00035011"/>
    </source>
</evidence>
<dbReference type="CDD" id="cd11019">
    <property type="entry name" value="OsENODL1_like"/>
    <property type="match status" value="1"/>
</dbReference>
<dbReference type="SUPFAM" id="SSF49503">
    <property type="entry name" value="Cupredoxins"/>
    <property type="match status" value="1"/>
</dbReference>
<feature type="signal peptide" evidence="10">
    <location>
        <begin position="1"/>
        <end position="23"/>
    </location>
</feature>
<dbReference type="AlphaFoldDB" id="A0AAN8Y023"/>
<keyword evidence="6" id="KW-1015">Disulfide bond</keyword>
<keyword evidence="4 10" id="KW-0732">Signal</keyword>
<dbReference type="Gene3D" id="2.60.40.420">
    <property type="entry name" value="Cupredoxins - blue copper proteins"/>
    <property type="match status" value="1"/>
</dbReference>
<evidence type="ECO:0000259" key="11">
    <source>
        <dbReference type="PROSITE" id="PS51485"/>
    </source>
</evidence>
<keyword evidence="8" id="KW-0449">Lipoprotein</keyword>
<dbReference type="Proteomes" id="UP001371456">
    <property type="component" value="Unassembled WGS sequence"/>
</dbReference>
<dbReference type="GO" id="GO:0005886">
    <property type="term" value="C:plasma membrane"/>
    <property type="evidence" value="ECO:0007669"/>
    <property type="project" value="UniProtKB-SubCell"/>
</dbReference>
<dbReference type="InterPro" id="IPR003245">
    <property type="entry name" value="Phytocyanin_dom"/>
</dbReference>
<evidence type="ECO:0000256" key="1">
    <source>
        <dbReference type="ARBA" id="ARBA00004609"/>
    </source>
</evidence>
<dbReference type="InterPro" id="IPR041846">
    <property type="entry name" value="ENL_dom"/>
</dbReference>
<evidence type="ECO:0000313" key="13">
    <source>
        <dbReference type="Proteomes" id="UP001371456"/>
    </source>
</evidence>
<dbReference type="FunFam" id="2.60.40.420:FF:000010">
    <property type="entry name" value="Early nodulin-like protein 1"/>
    <property type="match status" value="1"/>
</dbReference>
<dbReference type="PROSITE" id="PS51485">
    <property type="entry name" value="PHYTOCYANIN"/>
    <property type="match status" value="1"/>
</dbReference>
<evidence type="ECO:0000256" key="5">
    <source>
        <dbReference type="ARBA" id="ARBA00023136"/>
    </source>
</evidence>
<evidence type="ECO:0000256" key="8">
    <source>
        <dbReference type="ARBA" id="ARBA00023288"/>
    </source>
</evidence>
<comment type="caution">
    <text evidence="12">The sequence shown here is derived from an EMBL/GenBank/DDBJ whole genome shotgun (WGS) entry which is preliminary data.</text>
</comment>
<organism evidence="12 13">
    <name type="scientific">Solanum bulbocastanum</name>
    <name type="common">Wild potato</name>
    <dbReference type="NCBI Taxonomy" id="147425"/>
    <lineage>
        <taxon>Eukaryota</taxon>
        <taxon>Viridiplantae</taxon>
        <taxon>Streptophyta</taxon>
        <taxon>Embryophyta</taxon>
        <taxon>Tracheophyta</taxon>
        <taxon>Spermatophyta</taxon>
        <taxon>Magnoliopsida</taxon>
        <taxon>eudicotyledons</taxon>
        <taxon>Gunneridae</taxon>
        <taxon>Pentapetalae</taxon>
        <taxon>asterids</taxon>
        <taxon>lamiids</taxon>
        <taxon>Solanales</taxon>
        <taxon>Solanaceae</taxon>
        <taxon>Solanoideae</taxon>
        <taxon>Solaneae</taxon>
        <taxon>Solanum</taxon>
    </lineage>
</organism>
<protein>
    <recommendedName>
        <fullName evidence="11">Phytocyanin domain-containing protein</fullName>
    </recommendedName>
</protein>
<dbReference type="Pfam" id="PF02298">
    <property type="entry name" value="Cu_bind_like"/>
    <property type="match status" value="1"/>
</dbReference>
<dbReference type="PANTHER" id="PTHR33021">
    <property type="entry name" value="BLUE COPPER PROTEIN"/>
    <property type="match status" value="1"/>
</dbReference>
<dbReference type="PANTHER" id="PTHR33021:SF505">
    <property type="entry name" value="EARLY NODULIN-LIKE PROTEIN 1"/>
    <property type="match status" value="1"/>
</dbReference>
<accession>A0AAN8Y023</accession>
<dbReference type="EMBL" id="JBANQN010000012">
    <property type="protein sequence ID" value="KAK6774580.1"/>
    <property type="molecule type" value="Genomic_DNA"/>
</dbReference>
<evidence type="ECO:0000256" key="10">
    <source>
        <dbReference type="SAM" id="SignalP"/>
    </source>
</evidence>
<feature type="domain" description="Phytocyanin" evidence="11">
    <location>
        <begin position="26"/>
        <end position="129"/>
    </location>
</feature>
<sequence length="218" mass="24533">MKNYNYSLLSYFVIISFFTKCFSESREFIVDGKENSWKIPSSPDELNKWAEKNRFRIGDYIVLNYDPKSDSVLQVNEEDYNNCNKAQPIKSYQDGVTKILLDKSGPFFFISGANGHCENGQKLNVRVLSPKHSSSTRVQFLAPTLAPAPTPESGSSGMKVGIIGGSWINLKDFNFTIYVFDCTKCLIMVPSPKIWMGSKKKFVRLNDFDCGLTSASTP</sequence>
<dbReference type="InterPro" id="IPR039391">
    <property type="entry name" value="Phytocyanin-like"/>
</dbReference>
<keyword evidence="7" id="KW-0325">Glycoprotein</keyword>
<evidence type="ECO:0000256" key="3">
    <source>
        <dbReference type="ARBA" id="ARBA00022622"/>
    </source>
</evidence>
<keyword evidence="13" id="KW-1185">Reference proteome</keyword>
<gene>
    <name evidence="12" type="ORF">RDI58_029819</name>
</gene>
<proteinExistence type="inferred from homology"/>
<name>A0AAN8Y023_SOLBU</name>